<evidence type="ECO:0000256" key="8">
    <source>
        <dbReference type="SAM" id="Phobius"/>
    </source>
</evidence>
<keyword evidence="8" id="KW-1133">Transmembrane helix</keyword>
<evidence type="ECO:0000256" key="4">
    <source>
        <dbReference type="ARBA" id="ARBA00022729"/>
    </source>
</evidence>
<comment type="similarity">
    <text evidence="2">Belongs to the 'GDSL' lipolytic enzyme family.</text>
</comment>
<reference evidence="9 10" key="1">
    <citation type="submission" date="2024-01" db="EMBL/GenBank/DDBJ databases">
        <title>Genome assemblies of Stephania.</title>
        <authorList>
            <person name="Yang L."/>
        </authorList>
    </citation>
    <scope>NUCLEOTIDE SEQUENCE [LARGE SCALE GENOMIC DNA]</scope>
    <source>
        <strain evidence="9">JXDWG</strain>
        <tissue evidence="9">Leaf</tissue>
    </source>
</reference>
<keyword evidence="5" id="KW-0378">Hydrolase</keyword>
<dbReference type="EMBL" id="JBBNAG010000003">
    <property type="protein sequence ID" value="KAK9149381.1"/>
    <property type="molecule type" value="Genomic_DNA"/>
</dbReference>
<evidence type="ECO:0000256" key="3">
    <source>
        <dbReference type="ARBA" id="ARBA00022525"/>
    </source>
</evidence>
<dbReference type="InterPro" id="IPR035669">
    <property type="entry name" value="SGNH_plant_lipase-like"/>
</dbReference>
<sequence length="381" mass="41467">MAARDSKPYAQYFYFLYLSVFVVLQCVLLCESGYNMEGRAETNGMFVFGSSLVDNGNNNFVNGSVAKADYFPYGIDFPLGPSGRFCNGKNMIDALGEQLKLPHYVPVFTDPMTKGKRLVHGVNYASGGSGILDDTGSVSGRVITLNQQIRNFEEVTLPDLETLLGCKGTELLSNYLFVVGAGGNDYLLNYFLSGASKTIPIQDFTANLTATLSNQLKKLHSLGARKFVLISIYPMGYTPIVKAMCSSASEGCTGMMNQAALLFNSRLKALVDEIKPQMPGSNIVYINTYQIINDIISDPASRGFTDTINPCCEVGANGILCKREGSACLNRNSHVFFDGLHPTEAVNVVMMERAYASNLTAEAYPFNVKTLASLSSDLQQD</sequence>
<keyword evidence="10" id="KW-1185">Reference proteome</keyword>
<keyword evidence="7" id="KW-0443">Lipid metabolism</keyword>
<feature type="transmembrane region" description="Helical" evidence="8">
    <location>
        <begin position="12"/>
        <end position="30"/>
    </location>
</feature>
<dbReference type="PANTHER" id="PTHR45650:SF2">
    <property type="entry name" value="OS06G0560700 PROTEIN"/>
    <property type="match status" value="1"/>
</dbReference>
<evidence type="ECO:0008006" key="11">
    <source>
        <dbReference type="Google" id="ProtNLM"/>
    </source>
</evidence>
<dbReference type="Proteomes" id="UP001419268">
    <property type="component" value="Unassembled WGS sequence"/>
</dbReference>
<evidence type="ECO:0000256" key="6">
    <source>
        <dbReference type="ARBA" id="ARBA00022963"/>
    </source>
</evidence>
<dbReference type="InterPro" id="IPR051238">
    <property type="entry name" value="GDSL_esterase/lipase"/>
</dbReference>
<name>A0AAP0PQP1_9MAGN</name>
<comment type="subcellular location">
    <subcellularLocation>
        <location evidence="1">Secreted</location>
    </subcellularLocation>
</comment>
<keyword evidence="8" id="KW-0472">Membrane</keyword>
<dbReference type="GO" id="GO:0016788">
    <property type="term" value="F:hydrolase activity, acting on ester bonds"/>
    <property type="evidence" value="ECO:0007669"/>
    <property type="project" value="InterPro"/>
</dbReference>
<organism evidence="9 10">
    <name type="scientific">Stephania cephalantha</name>
    <dbReference type="NCBI Taxonomy" id="152367"/>
    <lineage>
        <taxon>Eukaryota</taxon>
        <taxon>Viridiplantae</taxon>
        <taxon>Streptophyta</taxon>
        <taxon>Embryophyta</taxon>
        <taxon>Tracheophyta</taxon>
        <taxon>Spermatophyta</taxon>
        <taxon>Magnoliopsida</taxon>
        <taxon>Ranunculales</taxon>
        <taxon>Menispermaceae</taxon>
        <taxon>Menispermoideae</taxon>
        <taxon>Cissampelideae</taxon>
        <taxon>Stephania</taxon>
    </lineage>
</organism>
<dbReference type="PANTHER" id="PTHR45650">
    <property type="entry name" value="GDSL-LIKE LIPASE/ACYLHYDROLASE-RELATED"/>
    <property type="match status" value="1"/>
</dbReference>
<evidence type="ECO:0000313" key="10">
    <source>
        <dbReference type="Proteomes" id="UP001419268"/>
    </source>
</evidence>
<dbReference type="GO" id="GO:0016042">
    <property type="term" value="P:lipid catabolic process"/>
    <property type="evidence" value="ECO:0007669"/>
    <property type="project" value="UniProtKB-KW"/>
</dbReference>
<keyword evidence="8" id="KW-0812">Transmembrane</keyword>
<dbReference type="Gene3D" id="3.40.50.1110">
    <property type="entry name" value="SGNH hydrolase"/>
    <property type="match status" value="1"/>
</dbReference>
<evidence type="ECO:0000256" key="7">
    <source>
        <dbReference type="ARBA" id="ARBA00023098"/>
    </source>
</evidence>
<evidence type="ECO:0000256" key="1">
    <source>
        <dbReference type="ARBA" id="ARBA00004613"/>
    </source>
</evidence>
<evidence type="ECO:0000313" key="9">
    <source>
        <dbReference type="EMBL" id="KAK9149381.1"/>
    </source>
</evidence>
<dbReference type="InterPro" id="IPR001087">
    <property type="entry name" value="GDSL"/>
</dbReference>
<dbReference type="SUPFAM" id="SSF52266">
    <property type="entry name" value="SGNH hydrolase"/>
    <property type="match status" value="1"/>
</dbReference>
<dbReference type="InterPro" id="IPR036514">
    <property type="entry name" value="SGNH_hydro_sf"/>
</dbReference>
<gene>
    <name evidence="9" type="ORF">Scep_008138</name>
</gene>
<keyword evidence="6" id="KW-0442">Lipid degradation</keyword>
<accession>A0AAP0PQP1</accession>
<comment type="caution">
    <text evidence="9">The sequence shown here is derived from an EMBL/GenBank/DDBJ whole genome shotgun (WGS) entry which is preliminary data.</text>
</comment>
<dbReference type="GO" id="GO:0005576">
    <property type="term" value="C:extracellular region"/>
    <property type="evidence" value="ECO:0007669"/>
    <property type="project" value="UniProtKB-SubCell"/>
</dbReference>
<protein>
    <recommendedName>
        <fullName evidence="11">GDSL esterase/lipase</fullName>
    </recommendedName>
</protein>
<evidence type="ECO:0000256" key="2">
    <source>
        <dbReference type="ARBA" id="ARBA00008668"/>
    </source>
</evidence>
<keyword evidence="3" id="KW-0964">Secreted</keyword>
<dbReference type="Pfam" id="PF00657">
    <property type="entry name" value="Lipase_GDSL"/>
    <property type="match status" value="1"/>
</dbReference>
<proteinExistence type="inferred from homology"/>
<dbReference type="CDD" id="cd01837">
    <property type="entry name" value="SGNH_plant_lipase_like"/>
    <property type="match status" value="1"/>
</dbReference>
<evidence type="ECO:0000256" key="5">
    <source>
        <dbReference type="ARBA" id="ARBA00022801"/>
    </source>
</evidence>
<keyword evidence="4" id="KW-0732">Signal</keyword>
<dbReference type="AlphaFoldDB" id="A0AAP0PQP1"/>